<reference evidence="1 2" key="1">
    <citation type="journal article" date="2018" name="MBio">
        <title>Comparative Genomics Reveals the Core Gene Toolbox for the Fungus-Insect Symbiosis.</title>
        <authorList>
            <person name="Wang Y."/>
            <person name="Stata M."/>
            <person name="Wang W."/>
            <person name="Stajich J.E."/>
            <person name="White M.M."/>
            <person name="Moncalvo J.M."/>
        </authorList>
    </citation>
    <scope>NUCLEOTIDE SEQUENCE [LARGE SCALE GENOMIC DNA]</scope>
    <source>
        <strain evidence="1 2">AUS-77-4</strain>
    </source>
</reference>
<evidence type="ECO:0008006" key="3">
    <source>
        <dbReference type="Google" id="ProtNLM"/>
    </source>
</evidence>
<dbReference type="EMBL" id="MBFT01000986">
    <property type="protein sequence ID" value="PVU86004.1"/>
    <property type="molecule type" value="Genomic_DNA"/>
</dbReference>
<evidence type="ECO:0000313" key="1">
    <source>
        <dbReference type="EMBL" id="PVU86004.1"/>
    </source>
</evidence>
<sequence length="279" mass="32316">MPDTEDNDYFSKWRILTKRQLKSYEYKNRVNRVYEANNHSPRCESISMEYNKKSTVIKLFLGGMNHPWEIKQNLFCKGVNILNNQIYSILGNFKRSNKAAGLTTNILKDYINKNTFFENIGYSQAYISSYSIIPDFDYLKTSFELYKYSDALNIDTTYCLIDLGFPVIVVGVSDAKTTEKRNSKKNNGFLKHKHIIADSAASITKAVNKFDPECIKTHFWAHVYRNIEKKLKSVNEKSKIQALLDIKLLQLSNNKGEFDLVLNLFLSKISNQSDFDEFA</sequence>
<proteinExistence type="predicted"/>
<protein>
    <recommendedName>
        <fullName evidence="3">MULE transposase domain-containing protein</fullName>
    </recommendedName>
</protein>
<organism evidence="1 2">
    <name type="scientific">Furculomyces boomerangus</name>
    <dbReference type="NCBI Taxonomy" id="61424"/>
    <lineage>
        <taxon>Eukaryota</taxon>
        <taxon>Fungi</taxon>
        <taxon>Fungi incertae sedis</taxon>
        <taxon>Zoopagomycota</taxon>
        <taxon>Kickxellomycotina</taxon>
        <taxon>Harpellomycetes</taxon>
        <taxon>Harpellales</taxon>
        <taxon>Harpellaceae</taxon>
        <taxon>Furculomyces</taxon>
    </lineage>
</organism>
<dbReference type="Proteomes" id="UP000245699">
    <property type="component" value="Unassembled WGS sequence"/>
</dbReference>
<comment type="caution">
    <text evidence="1">The sequence shown here is derived from an EMBL/GenBank/DDBJ whole genome shotgun (WGS) entry which is preliminary data.</text>
</comment>
<dbReference type="OrthoDB" id="119028at2759"/>
<dbReference type="AlphaFoldDB" id="A0A2T9Y146"/>
<keyword evidence="2" id="KW-1185">Reference proteome</keyword>
<accession>A0A2T9Y146</accession>
<name>A0A2T9Y146_9FUNG</name>
<evidence type="ECO:0000313" key="2">
    <source>
        <dbReference type="Proteomes" id="UP000245699"/>
    </source>
</evidence>
<gene>
    <name evidence="1" type="ORF">BB559_006716</name>
</gene>